<dbReference type="GO" id="GO:1901135">
    <property type="term" value="P:carbohydrate derivative metabolic process"/>
    <property type="evidence" value="ECO:0007669"/>
    <property type="project" value="InterPro"/>
</dbReference>
<dbReference type="InterPro" id="IPR001347">
    <property type="entry name" value="SIS_dom"/>
</dbReference>
<dbReference type="Gene3D" id="1.10.10.10">
    <property type="entry name" value="Winged helix-like DNA-binding domain superfamily/Winged helix DNA-binding domain"/>
    <property type="match status" value="1"/>
</dbReference>
<dbReference type="Gene3D" id="3.40.50.10490">
    <property type="entry name" value="Glucose-6-phosphate isomerase like protein, domain 1"/>
    <property type="match status" value="1"/>
</dbReference>
<comment type="caution">
    <text evidence="6">The sequence shown here is derived from an EMBL/GenBank/DDBJ whole genome shotgun (WGS) entry which is preliminary data.</text>
</comment>
<evidence type="ECO:0000256" key="1">
    <source>
        <dbReference type="ARBA" id="ARBA00023015"/>
    </source>
</evidence>
<dbReference type="InterPro" id="IPR009057">
    <property type="entry name" value="Homeodomain-like_sf"/>
</dbReference>
<evidence type="ECO:0000259" key="5">
    <source>
        <dbReference type="PROSITE" id="PS51464"/>
    </source>
</evidence>
<dbReference type="PANTHER" id="PTHR30514:SF1">
    <property type="entry name" value="HTH-TYPE TRANSCRIPTIONAL REGULATOR HEXR-RELATED"/>
    <property type="match status" value="1"/>
</dbReference>
<dbReference type="InterPro" id="IPR000281">
    <property type="entry name" value="HTH_RpiR"/>
</dbReference>
<evidence type="ECO:0000256" key="2">
    <source>
        <dbReference type="ARBA" id="ARBA00023125"/>
    </source>
</evidence>
<dbReference type="InterPro" id="IPR046348">
    <property type="entry name" value="SIS_dom_sf"/>
</dbReference>
<dbReference type="InterPro" id="IPR035472">
    <property type="entry name" value="RpiR-like_SIS"/>
</dbReference>
<reference evidence="6" key="1">
    <citation type="journal article" date="2021" name="PeerJ">
        <title>Extensive microbial diversity within the chicken gut microbiome revealed by metagenomics and culture.</title>
        <authorList>
            <person name="Gilroy R."/>
            <person name="Ravi A."/>
            <person name="Getino M."/>
            <person name="Pursley I."/>
            <person name="Horton D.L."/>
            <person name="Alikhan N.F."/>
            <person name="Baker D."/>
            <person name="Gharbi K."/>
            <person name="Hall N."/>
            <person name="Watson M."/>
            <person name="Adriaenssens E.M."/>
            <person name="Foster-Nyarko E."/>
            <person name="Jarju S."/>
            <person name="Secka A."/>
            <person name="Antonio M."/>
            <person name="Oren A."/>
            <person name="Chaudhuri R.R."/>
            <person name="La Ragione R."/>
            <person name="Hildebrand F."/>
            <person name="Pallen M.J."/>
        </authorList>
    </citation>
    <scope>NUCLEOTIDE SEQUENCE</scope>
    <source>
        <strain evidence="6">ChiGjej1B1-98</strain>
    </source>
</reference>
<keyword evidence="2" id="KW-0238">DNA-binding</keyword>
<dbReference type="SUPFAM" id="SSF53697">
    <property type="entry name" value="SIS domain"/>
    <property type="match status" value="1"/>
</dbReference>
<dbReference type="GO" id="GO:0097367">
    <property type="term" value="F:carbohydrate derivative binding"/>
    <property type="evidence" value="ECO:0007669"/>
    <property type="project" value="InterPro"/>
</dbReference>
<feature type="non-terminal residue" evidence="6">
    <location>
        <position position="273"/>
    </location>
</feature>
<evidence type="ECO:0000313" key="6">
    <source>
        <dbReference type="EMBL" id="HIY65546.1"/>
    </source>
</evidence>
<dbReference type="EMBL" id="DXDC01000133">
    <property type="protein sequence ID" value="HIY65546.1"/>
    <property type="molecule type" value="Genomic_DNA"/>
</dbReference>
<accession>A0A9D1YX28</accession>
<dbReference type="Pfam" id="PF01418">
    <property type="entry name" value="HTH_6"/>
    <property type="match status" value="1"/>
</dbReference>
<feature type="domain" description="HTH rpiR-type" evidence="4">
    <location>
        <begin position="7"/>
        <end position="83"/>
    </location>
</feature>
<keyword evidence="3" id="KW-0804">Transcription</keyword>
<reference evidence="6" key="2">
    <citation type="submission" date="2021-04" db="EMBL/GenBank/DDBJ databases">
        <authorList>
            <person name="Gilroy R."/>
        </authorList>
    </citation>
    <scope>NUCLEOTIDE SEQUENCE</scope>
    <source>
        <strain evidence="6">ChiGjej1B1-98</strain>
    </source>
</reference>
<protein>
    <submittedName>
        <fullName evidence="6">MurR/RpiR family transcriptional regulator</fullName>
    </submittedName>
</protein>
<dbReference type="InterPro" id="IPR047640">
    <property type="entry name" value="RpiR-like"/>
</dbReference>
<dbReference type="Proteomes" id="UP000824005">
    <property type="component" value="Unassembled WGS sequence"/>
</dbReference>
<evidence type="ECO:0000313" key="7">
    <source>
        <dbReference type="Proteomes" id="UP000824005"/>
    </source>
</evidence>
<organism evidence="6 7">
    <name type="scientific">Candidatus Agrococcus pullicola</name>
    <dbReference type="NCBI Taxonomy" id="2838429"/>
    <lineage>
        <taxon>Bacteria</taxon>
        <taxon>Bacillati</taxon>
        <taxon>Actinomycetota</taxon>
        <taxon>Actinomycetes</taxon>
        <taxon>Micrococcales</taxon>
        <taxon>Microbacteriaceae</taxon>
        <taxon>Agrococcus</taxon>
    </lineage>
</organism>
<evidence type="ECO:0000256" key="3">
    <source>
        <dbReference type="ARBA" id="ARBA00023163"/>
    </source>
</evidence>
<name>A0A9D1YX28_9MICO</name>
<dbReference type="PANTHER" id="PTHR30514">
    <property type="entry name" value="GLUCOKINASE"/>
    <property type="match status" value="1"/>
</dbReference>
<dbReference type="InterPro" id="IPR036388">
    <property type="entry name" value="WH-like_DNA-bd_sf"/>
</dbReference>
<keyword evidence="1" id="KW-0805">Transcription regulation</keyword>
<dbReference type="PROSITE" id="PS51071">
    <property type="entry name" value="HTH_RPIR"/>
    <property type="match status" value="1"/>
</dbReference>
<dbReference type="Pfam" id="PF01380">
    <property type="entry name" value="SIS"/>
    <property type="match status" value="1"/>
</dbReference>
<sequence>MNASEARSVMAAVRGTLPYLRPAERRIADSLLADRDGFARSSISEIAARAETSTTTVVRFYKRIGYERFKDLLHDLTQESAREQLTGTEFPAEASDIDRNDNLSQVVAKVARDESLSLSDTAQLLDISELRRAVELTSAASRVDMFGVGASSIVSRDLQHKLSRIGRTAIDWVEAHTAWTSAAVLGEGAVAIAISHSGKTSDTVEFLRLARASGAATIAITNMVESPLAREADVVLRTAAHETTFRSGALGSRMAQLLVADCLFIGIVQQHYD</sequence>
<feature type="domain" description="SIS" evidence="5">
    <location>
        <begin position="133"/>
        <end position="273"/>
    </location>
</feature>
<dbReference type="AlphaFoldDB" id="A0A9D1YX28"/>
<dbReference type="GO" id="GO:0003700">
    <property type="term" value="F:DNA-binding transcription factor activity"/>
    <property type="evidence" value="ECO:0007669"/>
    <property type="project" value="InterPro"/>
</dbReference>
<proteinExistence type="predicted"/>
<dbReference type="CDD" id="cd05013">
    <property type="entry name" value="SIS_RpiR"/>
    <property type="match status" value="1"/>
</dbReference>
<gene>
    <name evidence="6" type="ORF">H9830_04645</name>
</gene>
<dbReference type="PROSITE" id="PS51464">
    <property type="entry name" value="SIS"/>
    <property type="match status" value="1"/>
</dbReference>
<evidence type="ECO:0000259" key="4">
    <source>
        <dbReference type="PROSITE" id="PS51071"/>
    </source>
</evidence>
<dbReference type="GO" id="GO:0003677">
    <property type="term" value="F:DNA binding"/>
    <property type="evidence" value="ECO:0007669"/>
    <property type="project" value="UniProtKB-KW"/>
</dbReference>
<dbReference type="SUPFAM" id="SSF46689">
    <property type="entry name" value="Homeodomain-like"/>
    <property type="match status" value="1"/>
</dbReference>